<dbReference type="SUPFAM" id="SSF81606">
    <property type="entry name" value="PP2C-like"/>
    <property type="match status" value="1"/>
</dbReference>
<dbReference type="EC" id="3.1.3.16" evidence="3"/>
<dbReference type="InterPro" id="IPR001932">
    <property type="entry name" value="PPM-type_phosphatase-like_dom"/>
</dbReference>
<keyword evidence="1 3" id="KW-0378">Hydrolase</keyword>
<dbReference type="PANTHER" id="PTHR43156">
    <property type="entry name" value="STAGE II SPORULATION PROTEIN E-RELATED"/>
    <property type="match status" value="1"/>
</dbReference>
<protein>
    <submittedName>
        <fullName evidence="3">Stage II sporulation protein E</fullName>
        <ecNumber evidence="3">3.1.3.16</ecNumber>
    </submittedName>
</protein>
<feature type="domain" description="PPM-type phosphatase" evidence="2">
    <location>
        <begin position="2"/>
        <end position="146"/>
    </location>
</feature>
<dbReference type="InterPro" id="IPR052016">
    <property type="entry name" value="Bact_Sigma-Reg"/>
</dbReference>
<evidence type="ECO:0000256" key="1">
    <source>
        <dbReference type="ARBA" id="ARBA00022801"/>
    </source>
</evidence>
<dbReference type="InterPro" id="IPR036457">
    <property type="entry name" value="PPM-type-like_dom_sf"/>
</dbReference>
<dbReference type="AlphaFoldDB" id="A0A645EX91"/>
<dbReference type="PANTHER" id="PTHR43156:SF2">
    <property type="entry name" value="STAGE II SPORULATION PROTEIN E"/>
    <property type="match status" value="1"/>
</dbReference>
<dbReference type="GO" id="GO:0004722">
    <property type="term" value="F:protein serine/threonine phosphatase activity"/>
    <property type="evidence" value="ECO:0007669"/>
    <property type="project" value="UniProtKB-EC"/>
</dbReference>
<dbReference type="Gene3D" id="3.60.40.10">
    <property type="entry name" value="PPM-type phosphatase domain"/>
    <property type="match status" value="1"/>
</dbReference>
<reference evidence="3" key="1">
    <citation type="submission" date="2019-08" db="EMBL/GenBank/DDBJ databases">
        <authorList>
            <person name="Kucharzyk K."/>
            <person name="Murdoch R.W."/>
            <person name="Higgins S."/>
            <person name="Loffler F."/>
        </authorList>
    </citation>
    <scope>NUCLEOTIDE SEQUENCE</scope>
</reference>
<sequence>MEPESALRILNSALYLRGETEGGFTTIDLLEINLFSGESALYKLGAAPTYVRKREAVSRFTGAALPAGLSDGGVSRPDVIRLQLEAGDCVVLLSDGVTAGTDDGWLRDCLGGFDGASPKELARRLIEESSGKSQAADDRTAMVVRLTPRQAG</sequence>
<evidence type="ECO:0000313" key="3">
    <source>
        <dbReference type="EMBL" id="MPN05064.1"/>
    </source>
</evidence>
<dbReference type="EMBL" id="VSSQ01050971">
    <property type="protein sequence ID" value="MPN05064.1"/>
    <property type="molecule type" value="Genomic_DNA"/>
</dbReference>
<proteinExistence type="predicted"/>
<comment type="caution">
    <text evidence="3">The sequence shown here is derived from an EMBL/GenBank/DDBJ whole genome shotgun (WGS) entry which is preliminary data.</text>
</comment>
<dbReference type="Pfam" id="PF07228">
    <property type="entry name" value="SpoIIE"/>
    <property type="match status" value="1"/>
</dbReference>
<name>A0A645EX91_9ZZZZ</name>
<gene>
    <name evidence="3" type="primary">spoIIE_10</name>
    <name evidence="3" type="ORF">SDC9_152314</name>
</gene>
<evidence type="ECO:0000259" key="2">
    <source>
        <dbReference type="Pfam" id="PF07228"/>
    </source>
</evidence>
<accession>A0A645EX91</accession>
<organism evidence="3">
    <name type="scientific">bioreactor metagenome</name>
    <dbReference type="NCBI Taxonomy" id="1076179"/>
    <lineage>
        <taxon>unclassified sequences</taxon>
        <taxon>metagenomes</taxon>
        <taxon>ecological metagenomes</taxon>
    </lineage>
</organism>